<accession>U7QPG3</accession>
<keyword evidence="1" id="KW-0540">Nuclease</keyword>
<evidence type="ECO:0000313" key="4">
    <source>
        <dbReference type="Proteomes" id="UP000017127"/>
    </source>
</evidence>
<dbReference type="PANTHER" id="PTHR33607:SF2">
    <property type="entry name" value="ENDONUCLEASE-1"/>
    <property type="match status" value="1"/>
</dbReference>
<dbReference type="AlphaFoldDB" id="U7QPG3"/>
<dbReference type="GO" id="GO:0004519">
    <property type="term" value="F:endonuclease activity"/>
    <property type="evidence" value="ECO:0007669"/>
    <property type="project" value="UniProtKB-KW"/>
</dbReference>
<organism evidence="3 4">
    <name type="scientific">Lyngbya aestuarii BL J</name>
    <dbReference type="NCBI Taxonomy" id="1348334"/>
    <lineage>
        <taxon>Bacteria</taxon>
        <taxon>Bacillati</taxon>
        <taxon>Cyanobacteriota</taxon>
        <taxon>Cyanophyceae</taxon>
        <taxon>Oscillatoriophycideae</taxon>
        <taxon>Oscillatoriales</taxon>
        <taxon>Microcoleaceae</taxon>
        <taxon>Lyngbya</taxon>
    </lineage>
</organism>
<proteinExistence type="predicted"/>
<evidence type="ECO:0000256" key="1">
    <source>
        <dbReference type="ARBA" id="ARBA00022722"/>
    </source>
</evidence>
<dbReference type="EMBL" id="AUZM01000006">
    <property type="protein sequence ID" value="ERT08985.1"/>
    <property type="molecule type" value="Genomic_DNA"/>
</dbReference>
<dbReference type="InterPro" id="IPR044925">
    <property type="entry name" value="His-Me_finger_sf"/>
</dbReference>
<dbReference type="GO" id="GO:0016787">
    <property type="term" value="F:hydrolase activity"/>
    <property type="evidence" value="ECO:0007669"/>
    <property type="project" value="UniProtKB-KW"/>
</dbReference>
<reference evidence="3 4" key="1">
    <citation type="journal article" date="2013" name="Front. Microbiol.">
        <title>Comparative genomic analyses of the cyanobacterium, Lyngbya aestuarii BL J, a powerful hydrogen producer.</title>
        <authorList>
            <person name="Kothari A."/>
            <person name="Vaughn M."/>
            <person name="Garcia-Pichel F."/>
        </authorList>
    </citation>
    <scope>NUCLEOTIDE SEQUENCE [LARGE SCALE GENOMIC DNA]</scope>
    <source>
        <strain evidence="3 4">BL J</strain>
    </source>
</reference>
<evidence type="ECO:0000313" key="3">
    <source>
        <dbReference type="EMBL" id="ERT08985.1"/>
    </source>
</evidence>
<gene>
    <name evidence="3" type="ORF">M595_1062</name>
</gene>
<dbReference type="Proteomes" id="UP000017127">
    <property type="component" value="Unassembled WGS sequence"/>
</dbReference>
<dbReference type="RefSeq" id="WP_023064818.1">
    <property type="nucleotide sequence ID" value="NZ_AUZM01000006.1"/>
</dbReference>
<name>U7QPG3_9CYAN</name>
<comment type="caution">
    <text evidence="3">The sequence shown here is derived from an EMBL/GenBank/DDBJ whole genome shotgun (WGS) entry which is preliminary data.</text>
</comment>
<protein>
    <submittedName>
        <fullName evidence="3">Endonuclease I family protein</fullName>
    </submittedName>
</protein>
<dbReference type="InterPro" id="IPR007346">
    <property type="entry name" value="Endonuclease-I"/>
</dbReference>
<dbReference type="PANTHER" id="PTHR33607">
    <property type="entry name" value="ENDONUCLEASE-1"/>
    <property type="match status" value="1"/>
</dbReference>
<keyword evidence="4" id="KW-1185">Reference proteome</keyword>
<evidence type="ECO:0000256" key="2">
    <source>
        <dbReference type="ARBA" id="ARBA00022801"/>
    </source>
</evidence>
<dbReference type="SUPFAM" id="SSF54060">
    <property type="entry name" value="His-Me finger endonucleases"/>
    <property type="match status" value="1"/>
</dbReference>
<dbReference type="OrthoDB" id="9768561at2"/>
<dbReference type="Pfam" id="PF04231">
    <property type="entry name" value="Endonuclease_1"/>
    <property type="match status" value="1"/>
</dbReference>
<keyword evidence="3" id="KW-0255">Endonuclease</keyword>
<keyword evidence="2" id="KW-0378">Hydrolase</keyword>
<sequence length="269" mass="30663">MNWINKIIIGLGLSCLLLLSGISPSFAENLENHQLHVISPNLKGTELLKVVAQDYTPEQTLGYRRGRDILYSKVDNHDGILKGIYTDYTIKLDPNSSEPRQTAYQQGINAEHIYPQSKGANGSAKSDLHSLYPSRVYVNSRRGNNPFAEINDTQTEGWFRFDQYQEMKPTTLIDEYSEATKSAFEPRESKEGDVARAMFYFYTIYRYKADAADARFFPAQQKTLCQWNLEDPVDDEEITRSHLVAEYQGNENPFVIDSTLAARTYCSSL</sequence>